<dbReference type="RefSeq" id="WP_011392620.1">
    <property type="nucleotide sequence ID" value="NZ_DF238840.1"/>
</dbReference>
<gene>
    <name evidence="1" type="ORF">MTY_2192</name>
</gene>
<dbReference type="GeneID" id="45617136"/>
<dbReference type="AlphaFoldDB" id="A0A0S6UF80"/>
<proteinExistence type="predicted"/>
<protein>
    <submittedName>
        <fullName evidence="1">Isopropylmalate/homocitrate/citramalate synthases</fullName>
    </submittedName>
</protein>
<accession>A0A0S6UF80</accession>
<sequence>MEPTFRPSRAPWSTQPSLKEMAAEVGVDFDRLIAGLAANRSDTELAAEFGVDCRVIYHLRDHFERYGIHSIMGQD</sequence>
<organism evidence="1">
    <name type="scientific">Moorella thermoacetica Y72</name>
    <dbReference type="NCBI Taxonomy" id="1325331"/>
    <lineage>
        <taxon>Bacteria</taxon>
        <taxon>Bacillati</taxon>
        <taxon>Bacillota</taxon>
        <taxon>Clostridia</taxon>
        <taxon>Neomoorellales</taxon>
        <taxon>Neomoorellaceae</taxon>
        <taxon>Neomoorella</taxon>
    </lineage>
</organism>
<evidence type="ECO:0000313" key="1">
    <source>
        <dbReference type="EMBL" id="GAF26852.1"/>
    </source>
</evidence>
<dbReference type="EMBL" id="DF238840">
    <property type="protein sequence ID" value="GAF26852.1"/>
    <property type="molecule type" value="Genomic_DNA"/>
</dbReference>
<name>A0A0S6UF80_NEOTH</name>
<dbReference type="Proteomes" id="UP000063718">
    <property type="component" value="Unassembled WGS sequence"/>
</dbReference>
<reference evidence="1" key="1">
    <citation type="journal article" date="2014" name="Gene">
        <title>Genome-guided analysis of transformation efficiency and carbon dioxide assimilation by Moorella thermoacetica Y72.</title>
        <authorList>
            <person name="Tsukahara K."/>
            <person name="Kita A."/>
            <person name="Nakashimada Y."/>
            <person name="Hoshino T."/>
            <person name="Murakami K."/>
        </authorList>
    </citation>
    <scope>NUCLEOTIDE SEQUENCE [LARGE SCALE GENOMIC DNA]</scope>
    <source>
        <strain evidence="1">Y72</strain>
    </source>
</reference>